<keyword evidence="1" id="KW-0472">Membrane</keyword>
<evidence type="ECO:0000313" key="2">
    <source>
        <dbReference type="EMBL" id="EMI22744.1"/>
    </source>
</evidence>
<name>M5S9A2_9BACT</name>
<accession>M5S9A2</accession>
<dbReference type="AlphaFoldDB" id="M5S9A2"/>
<dbReference type="PATRIC" id="fig|1265738.3.peg.339"/>
<keyword evidence="1" id="KW-0812">Transmembrane</keyword>
<comment type="caution">
    <text evidence="2">The sequence shown here is derived from an EMBL/GenBank/DDBJ whole genome shotgun (WGS) entry which is preliminary data.</text>
</comment>
<sequence length="134" mass="14445">MTTPPSVNPYAATLVDEEVAVYEDEIAQRKPFSSLKVCIDATVMIAVSGGLFAWTIVGFLMLTSLFTSPGMSSSAMLGSLFFGSMLYFGIGAVLALLAAIPVVTLSGWLLSMPRRPRALDSSQYSRVRQRDRSA</sequence>
<reference evidence="2 3" key="1">
    <citation type="journal article" date="2013" name="Mar. Genomics">
        <title>Expression of sulfatases in Rhodopirellula baltica and the diversity of sulfatases in the genus Rhodopirellula.</title>
        <authorList>
            <person name="Wegner C.E."/>
            <person name="Richter-Heitmann T."/>
            <person name="Klindworth A."/>
            <person name="Klockow C."/>
            <person name="Richter M."/>
            <person name="Achstetter T."/>
            <person name="Glockner F.O."/>
            <person name="Harder J."/>
        </authorList>
    </citation>
    <scope>NUCLEOTIDE SEQUENCE [LARGE SCALE GENOMIC DNA]</scope>
    <source>
        <strain evidence="2 3">SM1</strain>
    </source>
</reference>
<evidence type="ECO:0000313" key="3">
    <source>
        <dbReference type="Proteomes" id="UP000011991"/>
    </source>
</evidence>
<feature type="transmembrane region" description="Helical" evidence="1">
    <location>
        <begin position="86"/>
        <end position="110"/>
    </location>
</feature>
<keyword evidence="1" id="KW-1133">Transmembrane helix</keyword>
<evidence type="ECO:0000256" key="1">
    <source>
        <dbReference type="SAM" id="Phobius"/>
    </source>
</evidence>
<dbReference type="RefSeq" id="WP_008690505.1">
    <property type="nucleotide sequence ID" value="NZ_ANOG01000045.1"/>
</dbReference>
<feature type="transmembrane region" description="Helical" evidence="1">
    <location>
        <begin position="37"/>
        <end position="66"/>
    </location>
</feature>
<protein>
    <submittedName>
        <fullName evidence="2">Membrane protein</fullName>
    </submittedName>
</protein>
<dbReference type="OrthoDB" id="284726at2"/>
<gene>
    <name evidence="2" type="ORF">RMSM_00334</name>
</gene>
<dbReference type="EMBL" id="ANOG01000045">
    <property type="protein sequence ID" value="EMI22744.1"/>
    <property type="molecule type" value="Genomic_DNA"/>
</dbReference>
<organism evidence="2 3">
    <name type="scientific">Rhodopirellula maiorica SM1</name>
    <dbReference type="NCBI Taxonomy" id="1265738"/>
    <lineage>
        <taxon>Bacteria</taxon>
        <taxon>Pseudomonadati</taxon>
        <taxon>Planctomycetota</taxon>
        <taxon>Planctomycetia</taxon>
        <taxon>Pirellulales</taxon>
        <taxon>Pirellulaceae</taxon>
        <taxon>Novipirellula</taxon>
    </lineage>
</organism>
<proteinExistence type="predicted"/>
<dbReference type="Proteomes" id="UP000011991">
    <property type="component" value="Unassembled WGS sequence"/>
</dbReference>
<keyword evidence="3" id="KW-1185">Reference proteome</keyword>